<comment type="caution">
    <text evidence="5">The sequence shown here is derived from an EMBL/GenBank/DDBJ whole genome shotgun (WGS) entry which is preliminary data.</text>
</comment>
<keyword evidence="3" id="KW-0804">Transcription</keyword>
<keyword evidence="2 5" id="KW-0238">DNA-binding</keyword>
<dbReference type="InterPro" id="IPR000843">
    <property type="entry name" value="HTH_LacI"/>
</dbReference>
<dbReference type="EMBL" id="JBHSOC010000119">
    <property type="protein sequence ID" value="MFC5646902.1"/>
    <property type="molecule type" value="Genomic_DNA"/>
</dbReference>
<accession>A0ABW0VLZ3</accession>
<name>A0ABW0VLZ3_9ACTN</name>
<dbReference type="CDD" id="cd01392">
    <property type="entry name" value="HTH_LacI"/>
    <property type="match status" value="1"/>
</dbReference>
<dbReference type="GO" id="GO:0003677">
    <property type="term" value="F:DNA binding"/>
    <property type="evidence" value="ECO:0007669"/>
    <property type="project" value="UniProtKB-KW"/>
</dbReference>
<dbReference type="RefSeq" id="WP_380232643.1">
    <property type="nucleotide sequence ID" value="NZ_JBHSOC010000119.1"/>
</dbReference>
<reference evidence="6" key="1">
    <citation type="journal article" date="2019" name="Int. J. Syst. Evol. Microbiol.">
        <title>The Global Catalogue of Microorganisms (GCM) 10K type strain sequencing project: providing services to taxonomists for standard genome sequencing and annotation.</title>
        <authorList>
            <consortium name="The Broad Institute Genomics Platform"/>
            <consortium name="The Broad Institute Genome Sequencing Center for Infectious Disease"/>
            <person name="Wu L."/>
            <person name="Ma J."/>
        </authorList>
    </citation>
    <scope>NUCLEOTIDE SEQUENCE [LARGE SCALE GENOMIC DNA]</scope>
    <source>
        <strain evidence="6">CGMCC 4.1622</strain>
    </source>
</reference>
<proteinExistence type="predicted"/>
<dbReference type="Proteomes" id="UP001596066">
    <property type="component" value="Unassembled WGS sequence"/>
</dbReference>
<protein>
    <submittedName>
        <fullName evidence="5">LacI family DNA-binding transcriptional regulator</fullName>
    </submittedName>
</protein>
<evidence type="ECO:0000256" key="1">
    <source>
        <dbReference type="ARBA" id="ARBA00023015"/>
    </source>
</evidence>
<dbReference type="PANTHER" id="PTHR30146">
    <property type="entry name" value="LACI-RELATED TRANSCRIPTIONAL REPRESSOR"/>
    <property type="match status" value="1"/>
</dbReference>
<dbReference type="PANTHER" id="PTHR30146:SF153">
    <property type="entry name" value="LACTOSE OPERON REPRESSOR"/>
    <property type="match status" value="1"/>
</dbReference>
<dbReference type="Gene3D" id="3.40.50.2300">
    <property type="match status" value="2"/>
</dbReference>
<dbReference type="SMART" id="SM00354">
    <property type="entry name" value="HTH_LACI"/>
    <property type="match status" value="1"/>
</dbReference>
<dbReference type="PRINTS" id="PR00036">
    <property type="entry name" value="HTHLACI"/>
</dbReference>
<evidence type="ECO:0000256" key="2">
    <source>
        <dbReference type="ARBA" id="ARBA00023125"/>
    </source>
</evidence>
<dbReference type="Pfam" id="PF13377">
    <property type="entry name" value="Peripla_BP_3"/>
    <property type="match status" value="1"/>
</dbReference>
<dbReference type="InterPro" id="IPR010982">
    <property type="entry name" value="Lambda_DNA-bd_dom_sf"/>
</dbReference>
<sequence>MVRQGEGGPVAVTLGDVARHAGVSLATASRVLNGSTRTVTGDLAAKVKASAETLGYLPNAPAQALARATGATLGVLLHDVADPYFGAIARGVGYAAAKAGLLSLVISTDGDPERELHAIRMLHAQRVRAIVLAGSAYSDPETGRRIDQALAAYRAQGGAVAAITDHGPAYDTVLPANRQGAAKLTRALLALGHRRIAVITGPERMRVAEERLGGVLDTLAAAGLAVPERWLQRAEFSRDGGRAAIGRILDAGAADERPTAVLALSDICAAGVLAELRDRGIGVPDQVSVAGFDDIPLATDLAPALSTVRLPLLRMGEEAVRLALTGQGNGGVRRVELAAEPVLRASTGPCGAGGPTPRCANP</sequence>
<dbReference type="InterPro" id="IPR046335">
    <property type="entry name" value="LacI/GalR-like_sensor"/>
</dbReference>
<gene>
    <name evidence="5" type="ORF">ACFPZF_36875</name>
</gene>
<evidence type="ECO:0000256" key="3">
    <source>
        <dbReference type="ARBA" id="ARBA00023163"/>
    </source>
</evidence>
<dbReference type="SUPFAM" id="SSF47413">
    <property type="entry name" value="lambda repressor-like DNA-binding domains"/>
    <property type="match status" value="1"/>
</dbReference>
<dbReference type="Gene3D" id="1.10.260.40">
    <property type="entry name" value="lambda repressor-like DNA-binding domains"/>
    <property type="match status" value="1"/>
</dbReference>
<keyword evidence="6" id="KW-1185">Reference proteome</keyword>
<dbReference type="SUPFAM" id="SSF53822">
    <property type="entry name" value="Periplasmic binding protein-like I"/>
    <property type="match status" value="1"/>
</dbReference>
<evidence type="ECO:0000313" key="5">
    <source>
        <dbReference type="EMBL" id="MFC5646902.1"/>
    </source>
</evidence>
<dbReference type="CDD" id="cd06267">
    <property type="entry name" value="PBP1_LacI_sugar_binding-like"/>
    <property type="match status" value="1"/>
</dbReference>
<dbReference type="InterPro" id="IPR028082">
    <property type="entry name" value="Peripla_BP_I"/>
</dbReference>
<evidence type="ECO:0000259" key="4">
    <source>
        <dbReference type="PROSITE" id="PS50932"/>
    </source>
</evidence>
<dbReference type="PROSITE" id="PS50932">
    <property type="entry name" value="HTH_LACI_2"/>
    <property type="match status" value="1"/>
</dbReference>
<feature type="domain" description="HTH lacI-type" evidence="4">
    <location>
        <begin position="12"/>
        <end position="67"/>
    </location>
</feature>
<keyword evidence="1" id="KW-0805">Transcription regulation</keyword>
<evidence type="ECO:0000313" key="6">
    <source>
        <dbReference type="Proteomes" id="UP001596066"/>
    </source>
</evidence>
<dbReference type="Pfam" id="PF00356">
    <property type="entry name" value="LacI"/>
    <property type="match status" value="1"/>
</dbReference>
<dbReference type="PROSITE" id="PS00356">
    <property type="entry name" value="HTH_LACI_1"/>
    <property type="match status" value="1"/>
</dbReference>
<organism evidence="5 6">
    <name type="scientific">Kitasatospora cinereorecta</name>
    <dbReference type="NCBI Taxonomy" id="285560"/>
    <lineage>
        <taxon>Bacteria</taxon>
        <taxon>Bacillati</taxon>
        <taxon>Actinomycetota</taxon>
        <taxon>Actinomycetes</taxon>
        <taxon>Kitasatosporales</taxon>
        <taxon>Streptomycetaceae</taxon>
        <taxon>Kitasatospora</taxon>
    </lineage>
</organism>